<feature type="compositionally biased region" description="Polar residues" evidence="10">
    <location>
        <begin position="579"/>
        <end position="595"/>
    </location>
</feature>
<evidence type="ECO:0000256" key="7">
    <source>
        <dbReference type="ARBA" id="ARBA00023163"/>
    </source>
</evidence>
<evidence type="ECO:0000256" key="1">
    <source>
        <dbReference type="ARBA" id="ARBA00004123"/>
    </source>
</evidence>
<evidence type="ECO:0000259" key="11">
    <source>
        <dbReference type="PROSITE" id="PS50808"/>
    </source>
</evidence>
<keyword evidence="13" id="KW-1185">Reference proteome</keyword>
<dbReference type="EMBL" id="OU963894">
    <property type="protein sequence ID" value="CAH0397155.1"/>
    <property type="molecule type" value="Genomic_DNA"/>
</dbReference>
<sequence length="611" mass="69448">MGRSKNQKIWEYYQEINDKTIKCRFCEIVYKQKHVVKMTRHLLVCTKTPLLVKKQLKNDSNEQSCSQTSVTKGKNESSSLTKLFAKALFISGAPMSMVQHPLWRAFYEKLNFKLPSRKTLATKYLDTLYNEMFKELCDDLKKATFLHFQCDGWSNIRNQGVINFLISKPEMVFVKSLDTEDHRHTSEYLCSEIEKVMKSYGEQKFVVLIGDNARNLQKAFQMLQIKYPSIVPLGCAAHSLNLLCADAMKLHVIKACIDLATDVIKCVKRSQVLSALLFKIRKDKNIHGETLKLPCKTRWGSYVSALKSVETNKVALQTLAVNEHIQPSTEIKATILDENFWIMVNQCVNVLKPITESIFQLEGNDYNINKVFMVLKNIKSKLQFNLATTSILENADKELLMTAVENRIAQVIKPIHLAAHLLDPIAVGQELDQNQEIDAMEFINDLANSLNIDCVADLAQYKGRGGLWSKQFTWKAAESVDPVMWWRGICGSTALSKIAVRILTAPCTSAATERSFSTHSFIHSVKRNRLTTERAAKISFLVYNWNLLYRDCVLDDHASSDGDIYVEHTSDEESDVDTSNETTNEPQASTSTSRTIEFVPIDPLYYNSDSD</sequence>
<dbReference type="Pfam" id="PF02892">
    <property type="entry name" value="zf-BED"/>
    <property type="match status" value="1"/>
</dbReference>
<dbReference type="PANTHER" id="PTHR46481">
    <property type="entry name" value="ZINC FINGER BED DOMAIN-CONTAINING PROTEIN 4"/>
    <property type="match status" value="1"/>
</dbReference>
<dbReference type="SUPFAM" id="SSF53098">
    <property type="entry name" value="Ribonuclease H-like"/>
    <property type="match status" value="1"/>
</dbReference>
<dbReference type="Proteomes" id="UP001153292">
    <property type="component" value="Chromosome 1"/>
</dbReference>
<keyword evidence="2" id="KW-0479">Metal-binding</keyword>
<dbReference type="InterPro" id="IPR052035">
    <property type="entry name" value="ZnF_BED_domain_contain"/>
</dbReference>
<keyword evidence="5" id="KW-0805">Transcription regulation</keyword>
<keyword evidence="7" id="KW-0804">Transcription</keyword>
<keyword evidence="6" id="KW-0238">DNA-binding</keyword>
<name>A0ABN8AU21_CHISP</name>
<protein>
    <recommendedName>
        <fullName evidence="11">BED-type domain-containing protein</fullName>
    </recommendedName>
</protein>
<keyword evidence="4" id="KW-0862">Zinc</keyword>
<dbReference type="InterPro" id="IPR003656">
    <property type="entry name" value="Znf_BED"/>
</dbReference>
<evidence type="ECO:0000313" key="12">
    <source>
        <dbReference type="EMBL" id="CAH0397155.1"/>
    </source>
</evidence>
<feature type="domain" description="BED-type" evidence="11">
    <location>
        <begin position="4"/>
        <end position="63"/>
    </location>
</feature>
<dbReference type="PANTHER" id="PTHR46481:SF10">
    <property type="entry name" value="ZINC FINGER BED DOMAIN-CONTAINING PROTEIN 39"/>
    <property type="match status" value="1"/>
</dbReference>
<dbReference type="InterPro" id="IPR008906">
    <property type="entry name" value="HATC_C_dom"/>
</dbReference>
<dbReference type="InterPro" id="IPR012337">
    <property type="entry name" value="RNaseH-like_sf"/>
</dbReference>
<evidence type="ECO:0000256" key="5">
    <source>
        <dbReference type="ARBA" id="ARBA00023015"/>
    </source>
</evidence>
<evidence type="ECO:0000256" key="8">
    <source>
        <dbReference type="ARBA" id="ARBA00023242"/>
    </source>
</evidence>
<evidence type="ECO:0000256" key="3">
    <source>
        <dbReference type="ARBA" id="ARBA00022771"/>
    </source>
</evidence>
<accession>A0ABN8AU21</accession>
<keyword evidence="8" id="KW-0539">Nucleus</keyword>
<evidence type="ECO:0000256" key="6">
    <source>
        <dbReference type="ARBA" id="ARBA00023125"/>
    </source>
</evidence>
<comment type="subcellular location">
    <subcellularLocation>
        <location evidence="1">Nucleus</location>
    </subcellularLocation>
</comment>
<keyword evidence="3 9" id="KW-0863">Zinc-finger</keyword>
<dbReference type="InterPro" id="IPR007021">
    <property type="entry name" value="DUF659"/>
</dbReference>
<evidence type="ECO:0000256" key="10">
    <source>
        <dbReference type="SAM" id="MobiDB-lite"/>
    </source>
</evidence>
<evidence type="ECO:0000313" key="13">
    <source>
        <dbReference type="Proteomes" id="UP001153292"/>
    </source>
</evidence>
<evidence type="ECO:0000256" key="4">
    <source>
        <dbReference type="ARBA" id="ARBA00022833"/>
    </source>
</evidence>
<evidence type="ECO:0000256" key="2">
    <source>
        <dbReference type="ARBA" id="ARBA00022723"/>
    </source>
</evidence>
<proteinExistence type="predicted"/>
<feature type="region of interest" description="Disordered" evidence="10">
    <location>
        <begin position="569"/>
        <end position="596"/>
    </location>
</feature>
<dbReference type="Pfam" id="PF04937">
    <property type="entry name" value="DUF659"/>
    <property type="match status" value="1"/>
</dbReference>
<reference evidence="12" key="1">
    <citation type="submission" date="2021-12" db="EMBL/GenBank/DDBJ databases">
        <authorList>
            <person name="King R."/>
        </authorList>
    </citation>
    <scope>NUCLEOTIDE SEQUENCE</scope>
</reference>
<evidence type="ECO:0000256" key="9">
    <source>
        <dbReference type="PROSITE-ProRule" id="PRU00027"/>
    </source>
</evidence>
<organism evidence="12 13">
    <name type="scientific">Chilo suppressalis</name>
    <name type="common">Asiatic rice borer moth</name>
    <dbReference type="NCBI Taxonomy" id="168631"/>
    <lineage>
        <taxon>Eukaryota</taxon>
        <taxon>Metazoa</taxon>
        <taxon>Ecdysozoa</taxon>
        <taxon>Arthropoda</taxon>
        <taxon>Hexapoda</taxon>
        <taxon>Insecta</taxon>
        <taxon>Pterygota</taxon>
        <taxon>Neoptera</taxon>
        <taxon>Endopterygota</taxon>
        <taxon>Lepidoptera</taxon>
        <taxon>Glossata</taxon>
        <taxon>Ditrysia</taxon>
        <taxon>Pyraloidea</taxon>
        <taxon>Crambidae</taxon>
        <taxon>Crambinae</taxon>
        <taxon>Chilo</taxon>
    </lineage>
</organism>
<dbReference type="Pfam" id="PF05699">
    <property type="entry name" value="Dimer_Tnp_hAT"/>
    <property type="match status" value="1"/>
</dbReference>
<gene>
    <name evidence="12" type="ORF">CHILSU_LOCUS217</name>
</gene>
<dbReference type="PROSITE" id="PS50808">
    <property type="entry name" value="ZF_BED"/>
    <property type="match status" value="1"/>
</dbReference>